<name>A0A368F168_ANCCA</name>
<protein>
    <submittedName>
        <fullName evidence="2">Uncharacterized protein</fullName>
    </submittedName>
</protein>
<comment type="caution">
    <text evidence="2">The sequence shown here is derived from an EMBL/GenBank/DDBJ whole genome shotgun (WGS) entry which is preliminary data.</text>
</comment>
<dbReference type="EMBL" id="JOJR01012085">
    <property type="protein sequence ID" value="RCN25398.1"/>
    <property type="molecule type" value="Genomic_DNA"/>
</dbReference>
<feature type="compositionally biased region" description="Low complexity" evidence="1">
    <location>
        <begin position="74"/>
        <end position="87"/>
    </location>
</feature>
<organism evidence="2 3">
    <name type="scientific">Ancylostoma caninum</name>
    <name type="common">Dog hookworm</name>
    <dbReference type="NCBI Taxonomy" id="29170"/>
    <lineage>
        <taxon>Eukaryota</taxon>
        <taxon>Metazoa</taxon>
        <taxon>Ecdysozoa</taxon>
        <taxon>Nematoda</taxon>
        <taxon>Chromadorea</taxon>
        <taxon>Rhabditida</taxon>
        <taxon>Rhabditina</taxon>
        <taxon>Rhabditomorpha</taxon>
        <taxon>Strongyloidea</taxon>
        <taxon>Ancylostomatidae</taxon>
        <taxon>Ancylostomatinae</taxon>
        <taxon>Ancylostoma</taxon>
    </lineage>
</organism>
<accession>A0A368F168</accession>
<evidence type="ECO:0000313" key="2">
    <source>
        <dbReference type="EMBL" id="RCN25398.1"/>
    </source>
</evidence>
<dbReference type="STRING" id="29170.A0A368F168"/>
<proteinExistence type="predicted"/>
<gene>
    <name evidence="2" type="ORF">ANCCAN_28891</name>
</gene>
<feature type="non-terminal residue" evidence="2">
    <location>
        <position position="290"/>
    </location>
</feature>
<dbReference type="AlphaFoldDB" id="A0A368F168"/>
<evidence type="ECO:0000313" key="3">
    <source>
        <dbReference type="Proteomes" id="UP000252519"/>
    </source>
</evidence>
<evidence type="ECO:0000256" key="1">
    <source>
        <dbReference type="SAM" id="MobiDB-lite"/>
    </source>
</evidence>
<reference evidence="2 3" key="1">
    <citation type="submission" date="2014-10" db="EMBL/GenBank/DDBJ databases">
        <title>Draft genome of the hookworm Ancylostoma caninum.</title>
        <authorList>
            <person name="Mitreva M."/>
        </authorList>
    </citation>
    <scope>NUCLEOTIDE SEQUENCE [LARGE SCALE GENOMIC DNA]</scope>
    <source>
        <strain evidence="2 3">Baltimore</strain>
    </source>
</reference>
<feature type="region of interest" description="Disordered" evidence="1">
    <location>
        <begin position="73"/>
        <end position="102"/>
    </location>
</feature>
<dbReference type="OrthoDB" id="5865093at2759"/>
<keyword evidence="3" id="KW-1185">Reference proteome</keyword>
<feature type="non-terminal residue" evidence="2">
    <location>
        <position position="1"/>
    </location>
</feature>
<sequence>IPTTADPSELGGCAETGDGEPLEELLEQGYDVSAVIDDLAAAEGRGTICGSEESNFCKRAAVAVSVTQRQQLGSASSVPSSINSDSPSVRECPSPTEADSQIRFDPDIHRPIKATMEEVVSAVRNQDISSLRSILMEKSWPDQRSIGRHLDDLFDLVIRDCHDIDEAMVFFQDYAASNRRGFLHDVNGLRLACRVALETGSVPAAMETLRSFRNMFLVRSPVVAKRAIPVPVLEQFYTALSSIGTLDEMEQLHKMMIECGFDNSSDVFIRTLTESMCNKRYDFMILDSLL</sequence>
<dbReference type="Proteomes" id="UP000252519">
    <property type="component" value="Unassembled WGS sequence"/>
</dbReference>